<dbReference type="InterPro" id="IPR003594">
    <property type="entry name" value="HATPase_dom"/>
</dbReference>
<dbReference type="Gene3D" id="1.20.120.620">
    <property type="entry name" value="Backbone structure of the membrane domain of e. Coli histidine kinase receptor kdpd"/>
    <property type="match status" value="1"/>
</dbReference>
<dbReference type="Gene3D" id="1.10.287.130">
    <property type="match status" value="1"/>
</dbReference>
<organism evidence="15 16">
    <name type="scientific">Yanshouia hominis</name>
    <dbReference type="NCBI Taxonomy" id="2763673"/>
    <lineage>
        <taxon>Bacteria</taxon>
        <taxon>Bacillati</taxon>
        <taxon>Bacillota</taxon>
        <taxon>Clostridia</taxon>
        <taxon>Eubacteriales</taxon>
        <taxon>Oscillospiraceae</taxon>
        <taxon>Yanshouia</taxon>
    </lineage>
</organism>
<dbReference type="InterPro" id="IPR052023">
    <property type="entry name" value="Histidine_kinase_KdpD"/>
</dbReference>
<dbReference type="InterPro" id="IPR025201">
    <property type="entry name" value="KdpD_TM"/>
</dbReference>
<dbReference type="SMART" id="SM00387">
    <property type="entry name" value="HATPase_c"/>
    <property type="match status" value="1"/>
</dbReference>
<evidence type="ECO:0000256" key="1">
    <source>
        <dbReference type="ARBA" id="ARBA00000085"/>
    </source>
</evidence>
<keyword evidence="16" id="KW-1185">Reference proteome</keyword>
<evidence type="ECO:0000256" key="7">
    <source>
        <dbReference type="ARBA" id="ARBA00022741"/>
    </source>
</evidence>
<dbReference type="Proteomes" id="UP000658131">
    <property type="component" value="Unassembled WGS sequence"/>
</dbReference>
<dbReference type="Gene3D" id="3.30.565.10">
    <property type="entry name" value="Histidine kinase-like ATPase, C-terminal domain"/>
    <property type="match status" value="1"/>
</dbReference>
<dbReference type="Pfam" id="PF13493">
    <property type="entry name" value="DUF4118"/>
    <property type="match status" value="1"/>
</dbReference>
<dbReference type="PROSITE" id="PS50109">
    <property type="entry name" value="HIS_KIN"/>
    <property type="match status" value="1"/>
</dbReference>
<accession>A0ABR7NGG3</accession>
<dbReference type="Gene3D" id="3.30.450.40">
    <property type="match status" value="1"/>
</dbReference>
<dbReference type="Gene3D" id="3.40.50.620">
    <property type="entry name" value="HUPs"/>
    <property type="match status" value="1"/>
</dbReference>
<dbReference type="CDD" id="cd00082">
    <property type="entry name" value="HisKA"/>
    <property type="match status" value="1"/>
</dbReference>
<dbReference type="InterPro" id="IPR004358">
    <property type="entry name" value="Sig_transdc_His_kin-like_C"/>
</dbReference>
<feature type="transmembrane region" description="Helical" evidence="13">
    <location>
        <begin position="444"/>
        <end position="465"/>
    </location>
</feature>
<evidence type="ECO:0000259" key="14">
    <source>
        <dbReference type="PROSITE" id="PS50109"/>
    </source>
</evidence>
<dbReference type="Pfam" id="PF02702">
    <property type="entry name" value="KdpD"/>
    <property type="match status" value="1"/>
</dbReference>
<dbReference type="InterPro" id="IPR027417">
    <property type="entry name" value="P-loop_NTPase"/>
</dbReference>
<dbReference type="CDD" id="cd01987">
    <property type="entry name" value="USP_KdpD-like"/>
    <property type="match status" value="1"/>
</dbReference>
<keyword evidence="7" id="KW-0547">Nucleotide-binding</keyword>
<dbReference type="InterPro" id="IPR003661">
    <property type="entry name" value="HisK_dim/P_dom"/>
</dbReference>
<dbReference type="RefSeq" id="WP_262399125.1">
    <property type="nucleotide sequence ID" value="NZ_JACRTB010000005.1"/>
</dbReference>
<feature type="domain" description="Histidine kinase" evidence="14">
    <location>
        <begin position="674"/>
        <end position="891"/>
    </location>
</feature>
<dbReference type="SUPFAM" id="SSF52402">
    <property type="entry name" value="Adenine nucleotide alpha hydrolases-like"/>
    <property type="match status" value="1"/>
</dbReference>
<keyword evidence="11" id="KW-0902">Two-component regulatory system</keyword>
<evidence type="ECO:0000313" key="16">
    <source>
        <dbReference type="Proteomes" id="UP000658131"/>
    </source>
</evidence>
<evidence type="ECO:0000256" key="5">
    <source>
        <dbReference type="ARBA" id="ARBA00022679"/>
    </source>
</evidence>
<keyword evidence="9" id="KW-0067">ATP-binding</keyword>
<dbReference type="InterPro" id="IPR029016">
    <property type="entry name" value="GAF-like_dom_sf"/>
</dbReference>
<evidence type="ECO:0000313" key="15">
    <source>
        <dbReference type="EMBL" id="MBC8575498.1"/>
    </source>
</evidence>
<dbReference type="SUPFAM" id="SSF55874">
    <property type="entry name" value="ATPase domain of HSP90 chaperone/DNA topoisomerase II/histidine kinase"/>
    <property type="match status" value="1"/>
</dbReference>
<keyword evidence="10 13" id="KW-1133">Transmembrane helix</keyword>
<dbReference type="Gene3D" id="3.40.50.300">
    <property type="entry name" value="P-loop containing nucleotide triphosphate hydrolases"/>
    <property type="match status" value="1"/>
</dbReference>
<evidence type="ECO:0000256" key="2">
    <source>
        <dbReference type="ARBA" id="ARBA00004141"/>
    </source>
</evidence>
<comment type="subcellular location">
    <subcellularLocation>
        <location evidence="2">Membrane</location>
        <topology evidence="2">Multi-pass membrane protein</topology>
    </subcellularLocation>
</comment>
<dbReference type="PRINTS" id="PR00344">
    <property type="entry name" value="BCTRLSENSOR"/>
</dbReference>
<dbReference type="SUPFAM" id="SSF47384">
    <property type="entry name" value="Homodimeric domain of signal transducing histidine kinase"/>
    <property type="match status" value="1"/>
</dbReference>
<comment type="caution">
    <text evidence="15">The sequence shown here is derived from an EMBL/GenBank/DDBJ whole genome shotgun (WGS) entry which is preliminary data.</text>
</comment>
<evidence type="ECO:0000256" key="4">
    <source>
        <dbReference type="ARBA" id="ARBA00022553"/>
    </source>
</evidence>
<sequence>MLELTRPDPEASLKNIQRGESRPSGKLKIFFGYAAGVGKTYAMLEAARRAKAAGVDVVAGCIEPHTRPETMALLEGLEQLSPKTISYKGILLREFDLDGALARNPQLILVDELAHTNAHGCRHTKRYQDVQELLRSGISVYTTVNVQHLESLNDVVAAVTGVTVAERIPDSVFDSADQVEVMDLEPADLLERLQSGKIYREAQAAQAMSHFFIEKNLAALREIALRRTADRLERSTGVRDGIKAKTGEHILICLSGAPSNAKVIRTAARMAEAFHGAFTALFVETPRFSSQTEEDRSRLRANLRLAEELGARITTVYGDDPALQIAEYARVSGISKIVLGRSPGRRRLLPPSKNLMDRLNELAPELDIYIIPDQSVPIARRKRRNRSVQERFSWADSLRMLGILAACTAVGYLFRGLGFKADNIIMVYILGVLGVSMSTTGHSYSLISSAFSVLIFNFFFTFPYFSLVSEPSYLATFGIMFIVALLGSSLTTRIKRQAIQSANKAYRTEVLLETSRKLQTAEGTEEILSVTATQLGKLLERDLLIYPVWEDGRLAEALCFPTVSGADMSGYLTSAERAAAEWVQKNNKHAGATTSTLPSFQCLYMAVRGAERVLAVAGIVIVPDRRPDSFEKNLMVAILDECGLALEKERMVRVKQKVEEAAQQETLRANLLRAISHDLRTPLTSISGNAGILMENGAVLDGEKRRDLYTSIYDDAMWLINLVENLLSITRMENGSIKLNVQPELLEEVFAEALSHLDRHAEKHHIEMNLKDDLLMADMDARLIVQVVINIINNAVKYTPEGSHILLSAERQGQFVQVKIADDGPGIPAEAREKLFDMFYTANNTRGDGRRGLGLGLSLCRSIVTAHGGTISVLDNPPHGAVFCFTLHASEVKPYE</sequence>
<evidence type="ECO:0000256" key="3">
    <source>
        <dbReference type="ARBA" id="ARBA00012438"/>
    </source>
</evidence>
<dbReference type="SMART" id="SM00388">
    <property type="entry name" value="HisKA"/>
    <property type="match status" value="1"/>
</dbReference>
<dbReference type="EC" id="2.7.13.3" evidence="3"/>
<keyword evidence="5" id="KW-0808">Transferase</keyword>
<comment type="catalytic activity">
    <reaction evidence="1">
        <text>ATP + protein L-histidine = ADP + protein N-phospho-L-histidine.</text>
        <dbReference type="EC" id="2.7.13.3"/>
    </reaction>
</comment>
<dbReference type="PANTHER" id="PTHR45569">
    <property type="entry name" value="SENSOR PROTEIN KDPD"/>
    <property type="match status" value="1"/>
</dbReference>
<dbReference type="Pfam" id="PF02518">
    <property type="entry name" value="HATPase_c"/>
    <property type="match status" value="1"/>
</dbReference>
<evidence type="ECO:0000256" key="6">
    <source>
        <dbReference type="ARBA" id="ARBA00022692"/>
    </source>
</evidence>
<dbReference type="Pfam" id="PF00512">
    <property type="entry name" value="HisKA"/>
    <property type="match status" value="1"/>
</dbReference>
<dbReference type="PANTHER" id="PTHR45569:SF1">
    <property type="entry name" value="SENSOR PROTEIN KDPD"/>
    <property type="match status" value="1"/>
</dbReference>
<proteinExistence type="predicted"/>
<feature type="transmembrane region" description="Helical" evidence="13">
    <location>
        <begin position="420"/>
        <end position="437"/>
    </location>
</feature>
<dbReference type="InterPro" id="IPR036890">
    <property type="entry name" value="HATPase_C_sf"/>
</dbReference>
<dbReference type="InterPro" id="IPR014729">
    <property type="entry name" value="Rossmann-like_a/b/a_fold"/>
</dbReference>
<evidence type="ECO:0000256" key="9">
    <source>
        <dbReference type="ARBA" id="ARBA00022840"/>
    </source>
</evidence>
<evidence type="ECO:0000256" key="13">
    <source>
        <dbReference type="SAM" id="Phobius"/>
    </source>
</evidence>
<dbReference type="CDD" id="cd00075">
    <property type="entry name" value="HATPase"/>
    <property type="match status" value="1"/>
</dbReference>
<gene>
    <name evidence="15" type="ORF">H8717_03595</name>
</gene>
<evidence type="ECO:0000256" key="11">
    <source>
        <dbReference type="ARBA" id="ARBA00023012"/>
    </source>
</evidence>
<keyword evidence="12 13" id="KW-0472">Membrane</keyword>
<keyword evidence="6 13" id="KW-0812">Transmembrane</keyword>
<evidence type="ECO:0000256" key="8">
    <source>
        <dbReference type="ARBA" id="ARBA00022777"/>
    </source>
</evidence>
<evidence type="ECO:0000256" key="12">
    <source>
        <dbReference type="ARBA" id="ARBA00023136"/>
    </source>
</evidence>
<dbReference type="InterPro" id="IPR038318">
    <property type="entry name" value="KdpD_sf"/>
</dbReference>
<dbReference type="GO" id="GO:0016301">
    <property type="term" value="F:kinase activity"/>
    <property type="evidence" value="ECO:0007669"/>
    <property type="project" value="UniProtKB-KW"/>
</dbReference>
<keyword evidence="4" id="KW-0597">Phosphoprotein</keyword>
<protein>
    <recommendedName>
        <fullName evidence="3">histidine kinase</fullName>
        <ecNumber evidence="3">2.7.13.3</ecNumber>
    </recommendedName>
</protein>
<dbReference type="InterPro" id="IPR005467">
    <property type="entry name" value="His_kinase_dom"/>
</dbReference>
<keyword evidence="8 15" id="KW-0418">Kinase</keyword>
<feature type="transmembrane region" description="Helical" evidence="13">
    <location>
        <begin position="392"/>
        <end position="414"/>
    </location>
</feature>
<name>A0ABR7NGG3_9FIRM</name>
<dbReference type="InterPro" id="IPR003852">
    <property type="entry name" value="Sig_transdc_His_kinase_KdpD_N"/>
</dbReference>
<reference evidence="15 16" key="1">
    <citation type="submission" date="2020-08" db="EMBL/GenBank/DDBJ databases">
        <title>Genome public.</title>
        <authorList>
            <person name="Liu C."/>
            <person name="Sun Q."/>
        </authorList>
    </citation>
    <scope>NUCLEOTIDE SEQUENCE [LARGE SCALE GENOMIC DNA]</scope>
    <source>
        <strain evidence="15 16">BX1</strain>
    </source>
</reference>
<dbReference type="InterPro" id="IPR036097">
    <property type="entry name" value="HisK_dim/P_sf"/>
</dbReference>
<feature type="transmembrane region" description="Helical" evidence="13">
    <location>
        <begin position="471"/>
        <end position="490"/>
    </location>
</feature>
<evidence type="ECO:0000256" key="10">
    <source>
        <dbReference type="ARBA" id="ARBA00022989"/>
    </source>
</evidence>
<dbReference type="EMBL" id="JACRTB010000005">
    <property type="protein sequence ID" value="MBC8575498.1"/>
    <property type="molecule type" value="Genomic_DNA"/>
</dbReference>